<feature type="active site" evidence="9">
    <location>
        <position position="114"/>
    </location>
</feature>
<evidence type="ECO:0000256" key="8">
    <source>
        <dbReference type="PIRNR" id="PIRNR005700"/>
    </source>
</evidence>
<dbReference type="SUPFAM" id="SSF54001">
    <property type="entry name" value="Cysteine proteinases"/>
    <property type="match status" value="1"/>
</dbReference>
<name>A0A642UGE4_9ASCO</name>
<keyword evidence="3 8" id="KW-0645">Protease</keyword>
<evidence type="ECO:0000256" key="1">
    <source>
        <dbReference type="ARBA" id="ARBA00000423"/>
    </source>
</evidence>
<evidence type="ECO:0000256" key="4">
    <source>
        <dbReference type="ARBA" id="ARBA00022801"/>
    </source>
</evidence>
<comment type="similarity">
    <text evidence="8">Belongs to the peptidase C1 family.</text>
</comment>
<keyword evidence="2 8" id="KW-0963">Cytoplasm</keyword>
<proteinExistence type="inferred from homology"/>
<dbReference type="InterPro" id="IPR004134">
    <property type="entry name" value="Peptidase_C1B"/>
</dbReference>
<dbReference type="InterPro" id="IPR038765">
    <property type="entry name" value="Papain-like_cys_pep_sf"/>
</dbReference>
<dbReference type="VEuPathDB" id="FungiDB:TRICI_006557"/>
<dbReference type="EMBL" id="SWFS01000545">
    <property type="protein sequence ID" value="KAA8898428.1"/>
    <property type="molecule type" value="Genomic_DNA"/>
</dbReference>
<evidence type="ECO:0000256" key="10">
    <source>
        <dbReference type="SAM" id="MobiDB-lite"/>
    </source>
</evidence>
<keyword evidence="8" id="KW-0496">Mitochondrion</keyword>
<evidence type="ECO:0000256" key="2">
    <source>
        <dbReference type="ARBA" id="ARBA00022490"/>
    </source>
</evidence>
<comment type="catalytic activity">
    <reaction evidence="1 8">
        <text>Inactivates bleomycin B2 (a cytotoxic glycometallopeptide) by hydrolysis of a carboxyamide bond of beta-aminoalanine, but also shows general aminopeptidase activity. The specificity varies somewhat with source, but amino acid arylamides of Met, Leu and Ala are preferred.</text>
        <dbReference type="EC" id="3.4.22.40"/>
    </reaction>
</comment>
<feature type="active site" evidence="9">
    <location>
        <position position="428"/>
    </location>
</feature>
<dbReference type="PIRSF" id="PIRSF005700">
    <property type="entry name" value="PepC"/>
    <property type="match status" value="1"/>
</dbReference>
<evidence type="ECO:0000256" key="9">
    <source>
        <dbReference type="PIRSR" id="PIRSR005700-1"/>
    </source>
</evidence>
<dbReference type="Pfam" id="PF03051">
    <property type="entry name" value="Peptidase_C1_2"/>
    <property type="match status" value="1"/>
</dbReference>
<dbReference type="AlphaFoldDB" id="A0A642UGE4"/>
<dbReference type="InterPro" id="IPR000169">
    <property type="entry name" value="Pept_cys_AS"/>
</dbReference>
<evidence type="ECO:0000256" key="3">
    <source>
        <dbReference type="ARBA" id="ARBA00022670"/>
    </source>
</evidence>
<keyword evidence="12" id="KW-1185">Reference proteome</keyword>
<dbReference type="GO" id="GO:0006508">
    <property type="term" value="P:proteolysis"/>
    <property type="evidence" value="ECO:0007669"/>
    <property type="project" value="UniProtKB-KW"/>
</dbReference>
<dbReference type="GO" id="GO:0043418">
    <property type="term" value="P:homocysteine catabolic process"/>
    <property type="evidence" value="ECO:0007669"/>
    <property type="project" value="TreeGrafter"/>
</dbReference>
<comment type="function">
    <text evidence="8">Has aminopeptidase activity, shortening substrate peptides sequentially by 1 amino acid. Has bleomycin hydrolase activity, which can protect the cell from the toxic effects of bleomycin. Has homocysteine-thiolactonase activity, protecting the cell against homocysteine toxicity.</text>
</comment>
<evidence type="ECO:0000256" key="6">
    <source>
        <dbReference type="ARBA" id="ARBA00025347"/>
    </source>
</evidence>
<comment type="function">
    <text evidence="6">The normal physiological role of the enzyme is unknown, but it is not essential for the viability of yeast cells. Has aminopeptidase activity, shortening substrate peptides sequentially by 1 amino acid. Has bleomycin hydrolase activity, which can protect the cell from the toxic effects of bleomycin. Has homocysteine-thiolactonase activity, protecting the cell against homocysteine toxicity. Acts as a repressor in the GAL4 regulatory system, but this does not require either the peptidase or nucleic acid-binding activities.</text>
</comment>
<evidence type="ECO:0000256" key="5">
    <source>
        <dbReference type="ARBA" id="ARBA00022807"/>
    </source>
</evidence>
<evidence type="ECO:0000256" key="7">
    <source>
        <dbReference type="ARBA" id="ARBA00026080"/>
    </source>
</evidence>
<comment type="caution">
    <text evidence="11">The sequence shown here is derived from an EMBL/GenBank/DDBJ whole genome shotgun (WGS) entry which is preliminary data.</text>
</comment>
<dbReference type="GO" id="GO:0070005">
    <property type="term" value="F:cysteine-type aminopeptidase activity"/>
    <property type="evidence" value="ECO:0007669"/>
    <property type="project" value="InterPro"/>
</dbReference>
<dbReference type="GO" id="GO:0009636">
    <property type="term" value="P:response to toxic substance"/>
    <property type="evidence" value="ECO:0007669"/>
    <property type="project" value="TreeGrafter"/>
</dbReference>
<feature type="compositionally biased region" description="Basic and acidic residues" evidence="10">
    <location>
        <begin position="14"/>
        <end position="29"/>
    </location>
</feature>
<dbReference type="PROSITE" id="PS00139">
    <property type="entry name" value="THIOL_PROTEASE_CYS"/>
    <property type="match status" value="1"/>
</dbReference>
<dbReference type="Gene3D" id="3.90.70.10">
    <property type="entry name" value="Cysteine proteinases"/>
    <property type="match status" value="1"/>
</dbReference>
<dbReference type="CDD" id="cd00585">
    <property type="entry name" value="Peptidase_C1B"/>
    <property type="match status" value="1"/>
</dbReference>
<dbReference type="GO" id="GO:0004197">
    <property type="term" value="F:cysteine-type endopeptidase activity"/>
    <property type="evidence" value="ECO:0007669"/>
    <property type="project" value="UniProtKB-EC"/>
</dbReference>
<organism evidence="11 12">
    <name type="scientific">Trichomonascus ciferrii</name>
    <dbReference type="NCBI Taxonomy" id="44093"/>
    <lineage>
        <taxon>Eukaryota</taxon>
        <taxon>Fungi</taxon>
        <taxon>Dikarya</taxon>
        <taxon>Ascomycota</taxon>
        <taxon>Saccharomycotina</taxon>
        <taxon>Dipodascomycetes</taxon>
        <taxon>Dipodascales</taxon>
        <taxon>Trichomonascaceae</taxon>
        <taxon>Trichomonascus</taxon>
        <taxon>Trichomonascus ciferrii complex</taxon>
    </lineage>
</organism>
<sequence>MTMGSFSSKSNSAEGKKPEGQADQLGEKVEKYMADVGSKAADANPVSVENLNNWEEELLSDRKNQLALSALTKGDVKQIIQRRSAVIKDSVHIFSDKVETEGTPVTDQKSSGRCWIFAATNVMRTFVQKKYNLDDFQFSQSYLFFYDKLEKANYFLQQIIETSDQDLDSRLIQTLLADPVSDGGQWDMIVNLVEKYGVCPHNVYPDAFNATNSRTLNYVVVHKLREYALILRKALADGRSSEDVNSLKEKLVKEIHGVLTISLGNPPKPDEEIVWDYYDKNSKFNSVKTTPKNLYKDHVGYDVSEHFSLVHDPRHSYKELYTVDRLGNVVGGKCIEYVNAEIDVLKQAAIKSIKNNEPVFFGSDVGKFSNKEGIMDTNAWDYELAFNTSLGLDKEQRLRTGESLMTHAMVLTAVNIVDGKPTKWRVENSWGDSTGHKGYWVMSDDWFNEYVYQVVTAPKYVDKEYVNVLKSKKFNTLPRWDPLGSLA</sequence>
<protein>
    <recommendedName>
        <fullName evidence="8">Cysteine proteinase 1, mitochondrial</fullName>
        <ecNumber evidence="8">3.4.22.40</ecNumber>
    </recommendedName>
</protein>
<comment type="subcellular location">
    <subcellularLocation>
        <location evidence="8">Mitochondrion</location>
    </subcellularLocation>
    <subcellularLocation>
        <location evidence="8">Cytoplasm</location>
    </subcellularLocation>
</comment>
<feature type="region of interest" description="Disordered" evidence="10">
    <location>
        <begin position="1"/>
        <end position="29"/>
    </location>
</feature>
<dbReference type="EC" id="3.4.22.40" evidence="8"/>
<accession>A0A642UGE4</accession>
<evidence type="ECO:0000313" key="11">
    <source>
        <dbReference type="EMBL" id="KAA8898428.1"/>
    </source>
</evidence>
<dbReference type="FunFam" id="3.90.70.10:FF:000021">
    <property type="entry name" value="Bleomycin hydrolase"/>
    <property type="match status" value="1"/>
</dbReference>
<reference evidence="11" key="1">
    <citation type="journal article" date="2019" name="G3 (Bethesda)">
        <title>Genome Assemblies of Two Rare Opportunistic Yeast Pathogens: Diutina rugosa (syn. Candida rugosa) and Trichomonascus ciferrii (syn. Candida ciferrii).</title>
        <authorList>
            <person name="Mixao V."/>
            <person name="Saus E."/>
            <person name="Hansen A.P."/>
            <person name="Lass-Florl C."/>
            <person name="Gabaldon T."/>
        </authorList>
    </citation>
    <scope>NUCLEOTIDE SEQUENCE</scope>
    <source>
        <strain evidence="11">CBS 4856</strain>
    </source>
</reference>
<feature type="active site" evidence="9">
    <location>
        <position position="407"/>
    </location>
</feature>
<feature type="compositionally biased region" description="Polar residues" evidence="10">
    <location>
        <begin position="1"/>
        <end position="13"/>
    </location>
</feature>
<gene>
    <name evidence="11" type="ORF">TRICI_006557</name>
</gene>
<keyword evidence="4 8" id="KW-0378">Hydrolase</keyword>
<dbReference type="OrthoDB" id="2666448at2759"/>
<dbReference type="Proteomes" id="UP000761534">
    <property type="component" value="Unassembled WGS sequence"/>
</dbReference>
<keyword evidence="5 8" id="KW-0788">Thiol protease</keyword>
<evidence type="ECO:0000313" key="12">
    <source>
        <dbReference type="Proteomes" id="UP000761534"/>
    </source>
</evidence>
<comment type="subunit">
    <text evidence="7">Homohexamer. Binds to nucleic acids. Binds single-stranded DNA and RNA with higher affinity than double-stranded DNA.</text>
</comment>
<dbReference type="PANTHER" id="PTHR10363">
    <property type="entry name" value="BLEOMYCIN HYDROLASE"/>
    <property type="match status" value="1"/>
</dbReference>
<dbReference type="PANTHER" id="PTHR10363:SF2">
    <property type="entry name" value="BLEOMYCIN HYDROLASE"/>
    <property type="match status" value="1"/>
</dbReference>
<dbReference type="GO" id="GO:0005739">
    <property type="term" value="C:mitochondrion"/>
    <property type="evidence" value="ECO:0007669"/>
    <property type="project" value="UniProtKB-SubCell"/>
</dbReference>